<evidence type="ECO:0000313" key="2">
    <source>
        <dbReference type="EMBL" id="WFG40055.1"/>
    </source>
</evidence>
<dbReference type="AlphaFoldDB" id="A0AAJ6CVJ0"/>
<evidence type="ECO:0000313" key="4">
    <source>
        <dbReference type="Proteomes" id="UP001321249"/>
    </source>
</evidence>
<evidence type="ECO:0000313" key="1">
    <source>
        <dbReference type="EMBL" id="MDG0867573.1"/>
    </source>
</evidence>
<dbReference type="Proteomes" id="UP001219901">
    <property type="component" value="Chromosome"/>
</dbReference>
<protein>
    <submittedName>
        <fullName evidence="2">Uncharacterized protein</fullName>
    </submittedName>
</protein>
<reference evidence="3 4" key="1">
    <citation type="submission" date="2019-11" db="EMBL/GenBank/DDBJ databases">
        <authorList>
            <person name="Cho J.-C."/>
        </authorList>
    </citation>
    <scope>NUCLEOTIDE SEQUENCE [LARGE SCALE GENOMIC DNA]</scope>
    <source>
        <strain evidence="2 3">JH1073</strain>
        <strain evidence="1 4">JH702</strain>
    </source>
</reference>
<gene>
    <name evidence="1" type="ORF">GKO46_10900</name>
    <name evidence="2" type="ORF">GKO48_10640</name>
</gene>
<keyword evidence="3" id="KW-1185">Reference proteome</keyword>
<dbReference type="EMBL" id="CP046147">
    <property type="protein sequence ID" value="WFG40055.1"/>
    <property type="molecule type" value="Genomic_DNA"/>
</dbReference>
<dbReference type="Proteomes" id="UP001321249">
    <property type="component" value="Unassembled WGS sequence"/>
</dbReference>
<accession>A0AAJ6CVJ0</accession>
<evidence type="ECO:0000313" key="3">
    <source>
        <dbReference type="Proteomes" id="UP001219901"/>
    </source>
</evidence>
<organism evidence="2 3">
    <name type="scientific">Candidatus Lucifugimonas marina</name>
    <dbReference type="NCBI Taxonomy" id="3038979"/>
    <lineage>
        <taxon>Bacteria</taxon>
        <taxon>Bacillati</taxon>
        <taxon>Chloroflexota</taxon>
        <taxon>Dehalococcoidia</taxon>
        <taxon>SAR202 cluster</taxon>
        <taxon>Candidatus Lucifugimonadales</taxon>
        <taxon>Candidatus Lucifugimonadaceae</taxon>
        <taxon>Candidatus Lucifugimonas</taxon>
    </lineage>
</organism>
<proteinExistence type="predicted"/>
<name>A0AAJ6CVJ0_9CHLR</name>
<dbReference type="EMBL" id="WMBE01000003">
    <property type="protein sequence ID" value="MDG0867573.1"/>
    <property type="molecule type" value="Genomic_DNA"/>
</dbReference>
<dbReference type="RefSeq" id="WP_342826064.1">
    <property type="nucleotide sequence ID" value="NZ_CP046146.1"/>
</dbReference>
<reference evidence="2" key="2">
    <citation type="journal article" date="2023" name="Nat. Commun.">
        <title>Cultivation of marine bacteria of the SAR202 clade.</title>
        <authorList>
            <person name="Lim Y."/>
            <person name="Seo J.H."/>
            <person name="Giovannoni S.J."/>
            <person name="Kang I."/>
            <person name="Cho J.C."/>
        </authorList>
    </citation>
    <scope>NUCLEOTIDE SEQUENCE</scope>
    <source>
        <strain evidence="2">JH1073</strain>
    </source>
</reference>
<reference evidence="3" key="3">
    <citation type="submission" date="2023-06" db="EMBL/GenBank/DDBJ databases">
        <title>Pangenomics reveal diversification of enzyme families and niche specialization in globally abundant SAR202 bacteria.</title>
        <authorList>
            <person name="Saw J.H.W."/>
        </authorList>
    </citation>
    <scope>NUCLEOTIDE SEQUENCE [LARGE SCALE GENOMIC DNA]</scope>
    <source>
        <strain evidence="3">JH1073</strain>
    </source>
</reference>
<sequence length="120" mass="12827">MDQLMIDIEDNDNSGYFPIQVFETQSEPRTASVITIPNVPESDEPHDVVGWCSDNGGTPCEATAVIVGDSGSGQALMIHGGDHGIRMRPSSSNSSWALDSTDQIGEPYLLLTASVELVFS</sequence>